<accession>A0A9D1SRQ9</accession>
<protein>
    <submittedName>
        <fullName evidence="1">Uncharacterized protein</fullName>
    </submittedName>
</protein>
<evidence type="ECO:0000313" key="2">
    <source>
        <dbReference type="Proteomes" id="UP000886748"/>
    </source>
</evidence>
<proteinExistence type="predicted"/>
<sequence length="202" mass="23394">MKKIFGRIFILFFIGLFTTGGGYKGSLPDISTQFEYLQTTPKATKPIFKTLDEFENVPQYKKVPRENPSYIDIILKKDKTSPYINDLNDVILILEKMQKCIQNHGSVQKFNAIASSIIDHADYMAEKYENRPEKYYISFVKLQSIAAQARAVATLQCESQVYIKYLTYQGEGQIYSKESIERQILLFEEELEKTIRILKDST</sequence>
<dbReference type="AlphaFoldDB" id="A0A9D1SRQ9"/>
<dbReference type="EMBL" id="DVOD01000030">
    <property type="protein sequence ID" value="HIU92322.1"/>
    <property type="molecule type" value="Genomic_DNA"/>
</dbReference>
<comment type="caution">
    <text evidence="1">The sequence shown here is derived from an EMBL/GenBank/DDBJ whole genome shotgun (WGS) entry which is preliminary data.</text>
</comment>
<evidence type="ECO:0000313" key="1">
    <source>
        <dbReference type="EMBL" id="HIU92322.1"/>
    </source>
</evidence>
<dbReference type="Proteomes" id="UP000886748">
    <property type="component" value="Unassembled WGS sequence"/>
</dbReference>
<organism evidence="1 2">
    <name type="scientific">Candidatus Limenecus avicola</name>
    <dbReference type="NCBI Taxonomy" id="2840847"/>
    <lineage>
        <taxon>Bacteria</taxon>
        <taxon>Bacillati</taxon>
        <taxon>Bacillota</taxon>
        <taxon>Clostridia</taxon>
        <taxon>Eubacteriales</taxon>
        <taxon>Clostridiaceae</taxon>
        <taxon>Clostridiaceae incertae sedis</taxon>
        <taxon>Candidatus Limenecus</taxon>
    </lineage>
</organism>
<gene>
    <name evidence="1" type="ORF">IAD26_04210</name>
</gene>
<name>A0A9D1SRQ9_9CLOT</name>
<reference evidence="1" key="2">
    <citation type="journal article" date="2021" name="PeerJ">
        <title>Extensive microbial diversity within the chicken gut microbiome revealed by metagenomics and culture.</title>
        <authorList>
            <person name="Gilroy R."/>
            <person name="Ravi A."/>
            <person name="Getino M."/>
            <person name="Pursley I."/>
            <person name="Horton D.L."/>
            <person name="Alikhan N.F."/>
            <person name="Baker D."/>
            <person name="Gharbi K."/>
            <person name="Hall N."/>
            <person name="Watson M."/>
            <person name="Adriaenssens E.M."/>
            <person name="Foster-Nyarko E."/>
            <person name="Jarju S."/>
            <person name="Secka A."/>
            <person name="Antonio M."/>
            <person name="Oren A."/>
            <person name="Chaudhuri R.R."/>
            <person name="La Ragione R."/>
            <person name="Hildebrand F."/>
            <person name="Pallen M.J."/>
        </authorList>
    </citation>
    <scope>NUCLEOTIDE SEQUENCE</scope>
    <source>
        <strain evidence="1">CHK154-7741</strain>
    </source>
</reference>
<reference evidence="1" key="1">
    <citation type="submission" date="2020-10" db="EMBL/GenBank/DDBJ databases">
        <authorList>
            <person name="Gilroy R."/>
        </authorList>
    </citation>
    <scope>NUCLEOTIDE SEQUENCE</scope>
    <source>
        <strain evidence="1">CHK154-7741</strain>
    </source>
</reference>